<protein>
    <recommendedName>
        <fullName evidence="3">Alkylmercury lyase</fullName>
    </recommendedName>
</protein>
<evidence type="ECO:0000313" key="1">
    <source>
        <dbReference type="EMBL" id="MDT0454517.1"/>
    </source>
</evidence>
<evidence type="ECO:0000313" key="2">
    <source>
        <dbReference type="Proteomes" id="UP001180551"/>
    </source>
</evidence>
<organism evidence="1 2">
    <name type="scientific">Streptomyces mooreae</name>
    <dbReference type="NCBI Taxonomy" id="3075523"/>
    <lineage>
        <taxon>Bacteria</taxon>
        <taxon>Bacillati</taxon>
        <taxon>Actinomycetota</taxon>
        <taxon>Actinomycetes</taxon>
        <taxon>Kitasatosporales</taxon>
        <taxon>Streptomycetaceae</taxon>
        <taxon>Streptomyces</taxon>
    </lineage>
</organism>
<sequence>MTDEDPDDIAVHVAACPFTPRLVEQIAGLAELPLGDWAVSEAAMRRLGWCEAGDDLLVIGPRHEGLSYFQFEEAVVCTGPLAAAAPLPALCDFVS</sequence>
<dbReference type="EMBL" id="JAVRFE010000002">
    <property type="protein sequence ID" value="MDT0454517.1"/>
    <property type="molecule type" value="Genomic_DNA"/>
</dbReference>
<comment type="caution">
    <text evidence="1">The sequence shown here is derived from an EMBL/GenBank/DDBJ whole genome shotgun (WGS) entry which is preliminary data.</text>
</comment>
<accession>A0ABU2SZU8</accession>
<gene>
    <name evidence="1" type="ORF">RM550_02040</name>
</gene>
<keyword evidence="2" id="KW-1185">Reference proteome</keyword>
<dbReference type="Proteomes" id="UP001180551">
    <property type="component" value="Unassembled WGS sequence"/>
</dbReference>
<evidence type="ECO:0008006" key="3">
    <source>
        <dbReference type="Google" id="ProtNLM"/>
    </source>
</evidence>
<name>A0ABU2SZU8_9ACTN</name>
<reference evidence="1" key="1">
    <citation type="submission" date="2024-05" db="EMBL/GenBank/DDBJ databases">
        <title>30 novel species of actinomycetes from the DSMZ collection.</title>
        <authorList>
            <person name="Nouioui I."/>
        </authorList>
    </citation>
    <scope>NUCLEOTIDE SEQUENCE</scope>
    <source>
        <strain evidence="1">DSM 41527</strain>
    </source>
</reference>
<dbReference type="RefSeq" id="WP_311621957.1">
    <property type="nucleotide sequence ID" value="NZ_JAVRFE010000002.1"/>
</dbReference>
<proteinExistence type="predicted"/>